<dbReference type="AlphaFoldDB" id="A0A058ZEK7"/>
<evidence type="ECO:0000313" key="9">
    <source>
        <dbReference type="Proteomes" id="UP000030693"/>
    </source>
</evidence>
<keyword evidence="6" id="KW-0812">Transmembrane</keyword>
<evidence type="ECO:0000256" key="4">
    <source>
        <dbReference type="ARBA" id="ARBA00023128"/>
    </source>
</evidence>
<dbReference type="RefSeq" id="XP_009493465.1">
    <property type="nucleotide sequence ID" value="XM_009495190.1"/>
</dbReference>
<reference evidence="8" key="1">
    <citation type="submission" date="2013-04" db="EMBL/GenBank/DDBJ databases">
        <title>The Genome Sequence of Fonticula alba ATCC 38817.</title>
        <authorList>
            <consortium name="The Broad Institute Genomics Platform"/>
            <person name="Russ C."/>
            <person name="Cuomo C."/>
            <person name="Burger G."/>
            <person name="Gray M.W."/>
            <person name="Holland P.W.H."/>
            <person name="King N."/>
            <person name="Lang F.B.F."/>
            <person name="Roger A.J."/>
            <person name="Ruiz-Trillo I."/>
            <person name="Brown M."/>
            <person name="Walker B."/>
            <person name="Young S."/>
            <person name="Zeng Q."/>
            <person name="Gargeya S."/>
            <person name="Fitzgerald M."/>
            <person name="Haas B."/>
            <person name="Abouelleil A."/>
            <person name="Allen A.W."/>
            <person name="Alvarado L."/>
            <person name="Arachchi H.M."/>
            <person name="Berlin A.M."/>
            <person name="Chapman S.B."/>
            <person name="Gainer-Dewar J."/>
            <person name="Goldberg J."/>
            <person name="Griggs A."/>
            <person name="Gujja S."/>
            <person name="Hansen M."/>
            <person name="Howarth C."/>
            <person name="Imamovic A."/>
            <person name="Ireland A."/>
            <person name="Larimer J."/>
            <person name="McCowan C."/>
            <person name="Murphy C."/>
            <person name="Pearson M."/>
            <person name="Poon T.W."/>
            <person name="Priest M."/>
            <person name="Roberts A."/>
            <person name="Saif S."/>
            <person name="Shea T."/>
            <person name="Sisk P."/>
            <person name="Sykes S."/>
            <person name="Wortman J."/>
            <person name="Nusbaum C."/>
            <person name="Birren B."/>
        </authorList>
    </citation>
    <scope>NUCLEOTIDE SEQUENCE [LARGE SCALE GENOMIC DNA]</scope>
    <source>
        <strain evidence="8">ATCC 38817</strain>
    </source>
</reference>
<comment type="subcellular location">
    <subcellularLocation>
        <location evidence="1 6">Mitochondrion inner membrane</location>
    </subcellularLocation>
</comment>
<dbReference type="FunFam" id="3.30.479.30:FF:000001">
    <property type="entry name" value="Prohibitin 2"/>
    <property type="match status" value="1"/>
</dbReference>
<accession>A0A058ZEK7</accession>
<dbReference type="GO" id="GO:0007005">
    <property type="term" value="P:mitochondrion organization"/>
    <property type="evidence" value="ECO:0007669"/>
    <property type="project" value="TreeGrafter"/>
</dbReference>
<evidence type="ECO:0000259" key="7">
    <source>
        <dbReference type="SMART" id="SM00244"/>
    </source>
</evidence>
<keyword evidence="3 6" id="KW-0999">Mitochondrion inner membrane</keyword>
<keyword evidence="4" id="KW-0496">Mitochondrion</keyword>
<feature type="domain" description="Band 7" evidence="7">
    <location>
        <begin position="55"/>
        <end position="216"/>
    </location>
</feature>
<dbReference type="Gene3D" id="3.30.479.30">
    <property type="entry name" value="Band 7 domain"/>
    <property type="match status" value="1"/>
</dbReference>
<dbReference type="STRING" id="691883.A0A058ZEK7"/>
<dbReference type="Pfam" id="PF01145">
    <property type="entry name" value="Band_7"/>
    <property type="match status" value="1"/>
</dbReference>
<proteinExistence type="inferred from homology"/>
<dbReference type="InterPro" id="IPR001107">
    <property type="entry name" value="Band_7"/>
</dbReference>
<evidence type="ECO:0000256" key="3">
    <source>
        <dbReference type="ARBA" id="ARBA00022792"/>
    </source>
</evidence>
<sequence>MSSANNPSGKAGMSSSVAASAGYAYRFAKGNNLAFGLLGILGAGIFGGYKLLNASMFNIDGGHRGVKFSRVHGVVDHVYTEGTHFLIPWLEKITIYDVRARPRLISSVTGSKDLQMVNISVRLLSKPNVEALNRLHSTLGPDYDERVLPSIANEVLKSVVAQFNANQLIVNRETVSSLVRSALINRARQFNIILDDVAITHITFSPEFTRAVEMKQVAQQDAARASYIVQQAQQERQQIVIKAQGEAGAAKMVGEAVKNNPSFLELRRIEVARQIAEALRNSSNKVYLDSSTLLLNVNQGSDLSAFENRNSK</sequence>
<keyword evidence="5 6" id="KW-0472">Membrane</keyword>
<dbReference type="OMA" id="NEGTHFQ"/>
<evidence type="ECO:0000256" key="1">
    <source>
        <dbReference type="ARBA" id="ARBA00004273"/>
    </source>
</evidence>
<evidence type="ECO:0000256" key="5">
    <source>
        <dbReference type="ARBA" id="ARBA00023136"/>
    </source>
</evidence>
<comment type="similarity">
    <text evidence="2 6">Belongs to the prohibitin family.</text>
</comment>
<name>A0A058ZEK7_FONAL</name>
<evidence type="ECO:0000313" key="8">
    <source>
        <dbReference type="EMBL" id="KCV71887.1"/>
    </source>
</evidence>
<dbReference type="Proteomes" id="UP000030693">
    <property type="component" value="Unassembled WGS sequence"/>
</dbReference>
<feature type="transmembrane region" description="Helical" evidence="6">
    <location>
        <begin position="33"/>
        <end position="52"/>
    </location>
</feature>
<dbReference type="SUPFAM" id="SSF117892">
    <property type="entry name" value="Band 7/SPFH domain"/>
    <property type="match status" value="1"/>
</dbReference>
<dbReference type="InterPro" id="IPR036013">
    <property type="entry name" value="Band_7/SPFH_dom_sf"/>
</dbReference>
<organism evidence="8">
    <name type="scientific">Fonticula alba</name>
    <name type="common">Slime mold</name>
    <dbReference type="NCBI Taxonomy" id="691883"/>
    <lineage>
        <taxon>Eukaryota</taxon>
        <taxon>Rotosphaerida</taxon>
        <taxon>Fonticulaceae</taxon>
        <taxon>Fonticula</taxon>
    </lineage>
</organism>
<dbReference type="GO" id="GO:0005743">
    <property type="term" value="C:mitochondrial inner membrane"/>
    <property type="evidence" value="ECO:0007669"/>
    <property type="project" value="UniProtKB-SubCell"/>
</dbReference>
<dbReference type="CDD" id="cd03401">
    <property type="entry name" value="SPFH_prohibitin"/>
    <property type="match status" value="1"/>
</dbReference>
<dbReference type="EMBL" id="KB932202">
    <property type="protein sequence ID" value="KCV71887.1"/>
    <property type="molecule type" value="Genomic_DNA"/>
</dbReference>
<dbReference type="eggNOG" id="KOG3090">
    <property type="taxonomic scope" value="Eukaryota"/>
</dbReference>
<evidence type="ECO:0000256" key="2">
    <source>
        <dbReference type="ARBA" id="ARBA00009658"/>
    </source>
</evidence>
<gene>
    <name evidence="8" type="ORF">H696_01296</name>
</gene>
<dbReference type="InterPro" id="IPR000163">
    <property type="entry name" value="Prohibitin"/>
</dbReference>
<dbReference type="SMART" id="SM00244">
    <property type="entry name" value="PHB"/>
    <property type="match status" value="1"/>
</dbReference>
<dbReference type="PRINTS" id="PR00679">
    <property type="entry name" value="PROHIBITIN"/>
</dbReference>
<dbReference type="GeneID" id="20526021"/>
<dbReference type="PANTHER" id="PTHR23222:SF1">
    <property type="entry name" value="PROHIBITIN-2"/>
    <property type="match status" value="1"/>
</dbReference>
<dbReference type="PANTHER" id="PTHR23222">
    <property type="entry name" value="PROHIBITIN"/>
    <property type="match status" value="1"/>
</dbReference>
<keyword evidence="6" id="KW-1133">Transmembrane helix</keyword>
<evidence type="ECO:0000256" key="6">
    <source>
        <dbReference type="RuleBase" id="RU366048"/>
    </source>
</evidence>
<keyword evidence="9" id="KW-1185">Reference proteome</keyword>
<dbReference type="OrthoDB" id="275637at2759"/>
<protein>
    <recommendedName>
        <fullName evidence="6">Prohibitin</fullName>
    </recommendedName>
</protein>